<protein>
    <recommendedName>
        <fullName evidence="12">Bloodthirsty-related gene family, member 1</fullName>
    </recommendedName>
</protein>
<dbReference type="SUPFAM" id="SSF57850">
    <property type="entry name" value="RING/U-box"/>
    <property type="match status" value="1"/>
</dbReference>
<accession>A0AAD8Z7G5</accession>
<dbReference type="SMART" id="SM00184">
    <property type="entry name" value="RING"/>
    <property type="match status" value="1"/>
</dbReference>
<feature type="coiled-coil region" evidence="5">
    <location>
        <begin position="312"/>
        <end position="339"/>
    </location>
</feature>
<dbReference type="FunFam" id="2.60.120.920:FF:000004">
    <property type="entry name" value="Butyrophilin subfamily 1 member A1"/>
    <property type="match status" value="1"/>
</dbReference>
<feature type="region of interest" description="Disordered" evidence="6">
    <location>
        <begin position="109"/>
        <end position="182"/>
    </location>
</feature>
<evidence type="ECO:0000256" key="4">
    <source>
        <dbReference type="PROSITE-ProRule" id="PRU00024"/>
    </source>
</evidence>
<evidence type="ECO:0000256" key="3">
    <source>
        <dbReference type="ARBA" id="ARBA00022833"/>
    </source>
</evidence>
<keyword evidence="11" id="KW-1185">Reference proteome</keyword>
<evidence type="ECO:0008006" key="12">
    <source>
        <dbReference type="Google" id="ProtNLM"/>
    </source>
</evidence>
<evidence type="ECO:0000313" key="10">
    <source>
        <dbReference type="EMBL" id="KAK1792755.1"/>
    </source>
</evidence>
<dbReference type="GO" id="GO:0008270">
    <property type="term" value="F:zinc ion binding"/>
    <property type="evidence" value="ECO:0007669"/>
    <property type="project" value="UniProtKB-KW"/>
</dbReference>
<feature type="domain" description="B box-type" evidence="8">
    <location>
        <begin position="197"/>
        <end position="232"/>
    </location>
</feature>
<dbReference type="InterPro" id="IPR043136">
    <property type="entry name" value="B30.2/SPRY_sf"/>
</dbReference>
<dbReference type="InterPro" id="IPR013320">
    <property type="entry name" value="ConA-like_dom_sf"/>
</dbReference>
<dbReference type="InterPro" id="IPR003879">
    <property type="entry name" value="Butyrophylin_SPRY"/>
</dbReference>
<dbReference type="PANTHER" id="PTHR24103">
    <property type="entry name" value="E3 UBIQUITIN-PROTEIN LIGASE TRIM"/>
    <property type="match status" value="1"/>
</dbReference>
<dbReference type="PROSITE" id="PS50119">
    <property type="entry name" value="ZF_BBOX"/>
    <property type="match status" value="1"/>
</dbReference>
<reference evidence="10" key="1">
    <citation type="submission" date="2023-03" db="EMBL/GenBank/DDBJ databases">
        <title>Electrophorus voltai genome.</title>
        <authorList>
            <person name="Bian C."/>
        </authorList>
    </citation>
    <scope>NUCLEOTIDE SEQUENCE</scope>
    <source>
        <strain evidence="10">CB-2022</strain>
        <tissue evidence="10">Muscle</tissue>
    </source>
</reference>
<evidence type="ECO:0000313" key="11">
    <source>
        <dbReference type="Proteomes" id="UP001239994"/>
    </source>
</evidence>
<dbReference type="Pfam" id="PF00643">
    <property type="entry name" value="zf-B_box"/>
    <property type="match status" value="1"/>
</dbReference>
<dbReference type="SUPFAM" id="SSF49899">
    <property type="entry name" value="Concanavalin A-like lectins/glucanases"/>
    <property type="match status" value="1"/>
</dbReference>
<dbReference type="Pfam" id="PF15227">
    <property type="entry name" value="zf-C3HC4_4"/>
    <property type="match status" value="1"/>
</dbReference>
<dbReference type="SUPFAM" id="SSF57845">
    <property type="entry name" value="B-box zinc-binding domain"/>
    <property type="match status" value="1"/>
</dbReference>
<dbReference type="Pfam" id="PF15006">
    <property type="entry name" value="DUF4517"/>
    <property type="match status" value="1"/>
</dbReference>
<dbReference type="Gene3D" id="2.60.120.920">
    <property type="match status" value="1"/>
</dbReference>
<dbReference type="InterPro" id="IPR001870">
    <property type="entry name" value="B30.2/SPRY"/>
</dbReference>
<dbReference type="Gene3D" id="3.30.40.10">
    <property type="entry name" value="Zinc/RING finger domain, C3HC4 (zinc finger)"/>
    <property type="match status" value="1"/>
</dbReference>
<dbReference type="InterPro" id="IPR006574">
    <property type="entry name" value="PRY"/>
</dbReference>
<dbReference type="AlphaFoldDB" id="A0AAD8Z7G5"/>
<dbReference type="Pfam" id="PF25600">
    <property type="entry name" value="TRIM_CC"/>
    <property type="match status" value="1"/>
</dbReference>
<keyword evidence="3" id="KW-0862">Zinc</keyword>
<evidence type="ECO:0000259" key="9">
    <source>
        <dbReference type="PROSITE" id="PS50188"/>
    </source>
</evidence>
<evidence type="ECO:0000256" key="5">
    <source>
        <dbReference type="SAM" id="Coils"/>
    </source>
</evidence>
<name>A0AAD8Z7G5_9TELE</name>
<evidence type="ECO:0000259" key="7">
    <source>
        <dbReference type="PROSITE" id="PS50089"/>
    </source>
</evidence>
<dbReference type="SMART" id="SM00336">
    <property type="entry name" value="BBOX"/>
    <property type="match status" value="1"/>
</dbReference>
<evidence type="ECO:0000256" key="6">
    <source>
        <dbReference type="SAM" id="MobiDB-lite"/>
    </source>
</evidence>
<gene>
    <name evidence="10" type="ORF">P4O66_012673</name>
</gene>
<dbReference type="InterPro" id="IPR001841">
    <property type="entry name" value="Znf_RING"/>
</dbReference>
<dbReference type="InterPro" id="IPR026794">
    <property type="entry name" value="ADISSP"/>
</dbReference>
<keyword evidence="2 4" id="KW-0863">Zinc-finger</keyword>
<dbReference type="PROSITE" id="PS50188">
    <property type="entry name" value="B302_SPRY"/>
    <property type="match status" value="1"/>
</dbReference>
<dbReference type="CDD" id="cd19769">
    <property type="entry name" value="Bbox2_TRIM16-like"/>
    <property type="match status" value="1"/>
</dbReference>
<organism evidence="10 11">
    <name type="scientific">Electrophorus voltai</name>
    <dbReference type="NCBI Taxonomy" id="2609070"/>
    <lineage>
        <taxon>Eukaryota</taxon>
        <taxon>Metazoa</taxon>
        <taxon>Chordata</taxon>
        <taxon>Craniata</taxon>
        <taxon>Vertebrata</taxon>
        <taxon>Euteleostomi</taxon>
        <taxon>Actinopterygii</taxon>
        <taxon>Neopterygii</taxon>
        <taxon>Teleostei</taxon>
        <taxon>Ostariophysi</taxon>
        <taxon>Gymnotiformes</taxon>
        <taxon>Gymnotoidei</taxon>
        <taxon>Gymnotidae</taxon>
        <taxon>Electrophorus</taxon>
    </lineage>
</organism>
<feature type="compositionally biased region" description="Low complexity" evidence="6">
    <location>
        <begin position="157"/>
        <end position="168"/>
    </location>
</feature>
<proteinExistence type="predicted"/>
<dbReference type="Pfam" id="PF00622">
    <property type="entry name" value="SPRY"/>
    <property type="match status" value="1"/>
</dbReference>
<dbReference type="InterPro" id="IPR050143">
    <property type="entry name" value="TRIM/RBCC"/>
</dbReference>
<dbReference type="InterPro" id="IPR017907">
    <property type="entry name" value="Znf_RING_CS"/>
</dbReference>
<dbReference type="InterPro" id="IPR003877">
    <property type="entry name" value="SPRY_dom"/>
</dbReference>
<dbReference type="InterPro" id="IPR000315">
    <property type="entry name" value="Znf_B-box"/>
</dbReference>
<feature type="domain" description="B30.2/SPRY" evidence="9">
    <location>
        <begin position="396"/>
        <end position="591"/>
    </location>
</feature>
<dbReference type="SMART" id="SM00589">
    <property type="entry name" value="PRY"/>
    <property type="match status" value="1"/>
</dbReference>
<dbReference type="Pfam" id="PF13765">
    <property type="entry name" value="PRY"/>
    <property type="match status" value="1"/>
</dbReference>
<dbReference type="InterPro" id="IPR058030">
    <property type="entry name" value="TRIM8/14/16/25/29/45/65_CC"/>
</dbReference>
<dbReference type="PROSITE" id="PS50089">
    <property type="entry name" value="ZF_RING_2"/>
    <property type="match status" value="1"/>
</dbReference>
<dbReference type="SMART" id="SM00449">
    <property type="entry name" value="SPRY"/>
    <property type="match status" value="1"/>
</dbReference>
<dbReference type="EMBL" id="JAROKS010000019">
    <property type="protein sequence ID" value="KAK1792755.1"/>
    <property type="molecule type" value="Genomic_DNA"/>
</dbReference>
<dbReference type="PRINTS" id="PR01407">
    <property type="entry name" value="BUTYPHLNCDUF"/>
</dbReference>
<keyword evidence="5" id="KW-0175">Coiled coil</keyword>
<comment type="caution">
    <text evidence="10">The sequence shown here is derived from an EMBL/GenBank/DDBJ whole genome shotgun (WGS) entry which is preliminary data.</text>
</comment>
<dbReference type="CDD" id="cd13733">
    <property type="entry name" value="SPRY_PRY_C-I_1"/>
    <property type="match status" value="1"/>
</dbReference>
<evidence type="ECO:0000259" key="8">
    <source>
        <dbReference type="PROSITE" id="PS50119"/>
    </source>
</evidence>
<keyword evidence="1" id="KW-0479">Metal-binding</keyword>
<evidence type="ECO:0000256" key="2">
    <source>
        <dbReference type="ARBA" id="ARBA00022771"/>
    </source>
</evidence>
<dbReference type="Gene3D" id="3.30.160.60">
    <property type="entry name" value="Classic Zinc Finger"/>
    <property type="match status" value="1"/>
</dbReference>
<dbReference type="InterPro" id="IPR013083">
    <property type="entry name" value="Znf_RING/FYVE/PHD"/>
</dbReference>
<feature type="domain" description="RING-type" evidence="7">
    <location>
        <begin position="42"/>
        <end position="83"/>
    </location>
</feature>
<evidence type="ECO:0000256" key="1">
    <source>
        <dbReference type="ARBA" id="ARBA00022723"/>
    </source>
</evidence>
<dbReference type="PROSITE" id="PS00518">
    <property type="entry name" value="ZF_RING_1"/>
    <property type="match status" value="1"/>
</dbReference>
<dbReference type="Proteomes" id="UP001239994">
    <property type="component" value="Unassembled WGS sequence"/>
</dbReference>
<sequence>MESFQNKIAALNLVMNSATTFAPTCTMTAVPVESLSEVQFSCSICLDIFANPVSTPCGHSFCLACITSYWDSRSKAWLCPLCKETFRKRPELHVNHTLKEITEQFKRMAGSSGAAGGAAGPLQSPSSPEKRPRGLARPGELPGGLLTEMKNRFQRGSSSENLLESSPLPSQPPPYSALQRRCSPSAFSAGGSAGPQCASHGLVLDMFCRTDQTCVCAVCLEHEHYGHSVVPASREMNIKKSQLGIVEEEVQGLIAAREKKIEEIQNTMTDIQANTQQEVEVTLSMFRILVSAVDRTQAEMLEVVEVGRVAAELRSQALIKDLQLEIDELRKRSDTIAQLARSNDHFNFFRTYPSLCSVPQMKTWKSVTLTPDPTAGAVLRNVTQMVDSLQEVLKGLRQTCLDSAMNSPGLQQLLDVTLDRDSAHPRLLISEDCKKVHCSDRYYAVADIPERFDRVVCVLGQQGFSSGRHYWEVQVGEKTDWDLGVASRSINRKGKISVCPANGYWFLSLRDKHEYVFRTDPPTPISINLKPQKIAIYVDYESGQVSFYNADNNTDIFTYTDSFTDVLYPFFSPCTNKSDCAFVYTYLVEKPILQIKGVTRDDLCERLQEPHDQWLSLISETDATRQRCCITCAQEDRDSDTNGAPGIKHTPAFYRSIKAGFLRSHHKYKIIFSLPQIPTLGKDTSLSPALRTTPKPRLRATRIIPRPEGGMKVVCEYSAQQEGVVQEELTLVNRSRRDSSVRVRLQARVMGKTHTHTHTHRTHMCVLAGIQCLVEVRQVKIVHELHTALCAENTSVSASPCCDCLHLYFPDRHHGTPMLLEGVHCLGTEKNIASEASDRKKI</sequence>